<proteinExistence type="predicted"/>
<organism evidence="1 2">
    <name type="scientific">Xanthomonas oryzae pv. oryzicola (strain BLS256)</name>
    <dbReference type="NCBI Taxonomy" id="383407"/>
    <lineage>
        <taxon>Bacteria</taxon>
        <taxon>Pseudomonadati</taxon>
        <taxon>Pseudomonadota</taxon>
        <taxon>Gammaproteobacteria</taxon>
        <taxon>Lysobacterales</taxon>
        <taxon>Lysobacteraceae</taxon>
        <taxon>Xanthomonas</taxon>
    </lineage>
</organism>
<gene>
    <name evidence="1" type="ORF">XOC_0917</name>
</gene>
<dbReference type="EMBL" id="CP003057">
    <property type="protein sequence ID" value="AEQ95121.1"/>
    <property type="molecule type" value="Genomic_DNA"/>
</dbReference>
<evidence type="ECO:0000313" key="2">
    <source>
        <dbReference type="Proteomes" id="UP000008851"/>
    </source>
</evidence>
<protein>
    <submittedName>
        <fullName evidence="1">Uncharacterized protein</fullName>
    </submittedName>
</protein>
<dbReference type="KEGG" id="xor:XOC_0917"/>
<reference evidence="1 2" key="1">
    <citation type="journal article" date="2011" name="J. Bacteriol.">
        <title>Two new complete genome sequences offer insight into host and tissue specificity of plant pathogenic Xanthomonas spp.</title>
        <authorList>
            <person name="Bogdanove A.J."/>
            <person name="Koebnik R."/>
            <person name="Lu H."/>
            <person name="Furutani A."/>
            <person name="Angiuoli S.V."/>
            <person name="Patil P.B."/>
            <person name="Van Sluys M.A."/>
            <person name="Ryan R.P."/>
            <person name="Meyer D.F."/>
            <person name="Han S.W."/>
            <person name="Aparna G."/>
            <person name="Rajaram M."/>
            <person name="Delcher A.L."/>
            <person name="Phillippy A.M."/>
            <person name="Puiu D."/>
            <person name="Schatz M.C."/>
            <person name="Shumway M."/>
            <person name="Sommer D.D."/>
            <person name="Trapnell C."/>
            <person name="Benahmed F."/>
            <person name="Dimitrov G."/>
            <person name="Madupu R."/>
            <person name="Radune D."/>
            <person name="Sullivan S."/>
            <person name="Jha G."/>
            <person name="Ishihara H."/>
            <person name="Lee S.W."/>
            <person name="Pandey A."/>
            <person name="Sharma V."/>
            <person name="Sriariyanun M."/>
            <person name="Szurek B."/>
            <person name="Vera-Cruz C.M."/>
            <person name="Dorman K.S."/>
            <person name="Ronald P.C."/>
            <person name="Verdier V."/>
            <person name="Dow J.M."/>
            <person name="Sonti R.V."/>
            <person name="Tsuge S."/>
            <person name="Brendel V.P."/>
            <person name="Rabinowicz P.D."/>
            <person name="Leach J.E."/>
            <person name="White F.F."/>
            <person name="Salzberg S.L."/>
        </authorList>
    </citation>
    <scope>NUCLEOTIDE SEQUENCE [LARGE SCALE GENOMIC DNA]</scope>
    <source>
        <strain evidence="1 2">BLS256</strain>
    </source>
</reference>
<dbReference type="Proteomes" id="UP000008851">
    <property type="component" value="Chromosome"/>
</dbReference>
<accession>G7TDY3</accession>
<evidence type="ECO:0000313" key="1">
    <source>
        <dbReference type="EMBL" id="AEQ95121.1"/>
    </source>
</evidence>
<dbReference type="AlphaFoldDB" id="G7TDY3"/>
<name>G7TDY3_XANOB</name>
<dbReference type="HOGENOM" id="CLU_3298672_0_0_6"/>
<sequence>MRIRARPLGEPDAKLWPDSGRLAWHQRERRDHHAICRAQA</sequence>